<dbReference type="Gene3D" id="3.90.180.10">
    <property type="entry name" value="Medium-chain alcohol dehydrogenases, catalytic domain"/>
    <property type="match status" value="1"/>
</dbReference>
<dbReference type="FunFam" id="3.40.50.720:FF:000121">
    <property type="entry name" value="Prostaglandin reductase 2"/>
    <property type="match status" value="1"/>
</dbReference>
<proteinExistence type="predicted"/>
<dbReference type="InterPro" id="IPR036291">
    <property type="entry name" value="NAD(P)-bd_dom_sf"/>
</dbReference>
<dbReference type="PANTHER" id="PTHR43205">
    <property type="entry name" value="PROSTAGLANDIN REDUCTASE"/>
    <property type="match status" value="1"/>
</dbReference>
<keyword evidence="4" id="KW-1185">Reference proteome</keyword>
<evidence type="ECO:0000256" key="1">
    <source>
        <dbReference type="ARBA" id="ARBA00023002"/>
    </source>
</evidence>
<dbReference type="SMART" id="SM00829">
    <property type="entry name" value="PKS_ER"/>
    <property type="match status" value="1"/>
</dbReference>
<dbReference type="RefSeq" id="WP_137344111.1">
    <property type="nucleotide sequence ID" value="NZ_SZVO01000024.1"/>
</dbReference>
<dbReference type="PANTHER" id="PTHR43205:SF7">
    <property type="entry name" value="PROSTAGLANDIN REDUCTASE 1"/>
    <property type="match status" value="1"/>
</dbReference>
<dbReference type="Proteomes" id="UP000304900">
    <property type="component" value="Unassembled WGS sequence"/>
</dbReference>
<dbReference type="CDD" id="cd05288">
    <property type="entry name" value="PGDH"/>
    <property type="match status" value="1"/>
</dbReference>
<dbReference type="OrthoDB" id="9805663at2"/>
<dbReference type="InterPro" id="IPR013149">
    <property type="entry name" value="ADH-like_C"/>
</dbReference>
<dbReference type="InterPro" id="IPR020843">
    <property type="entry name" value="ER"/>
</dbReference>
<dbReference type="InterPro" id="IPR045010">
    <property type="entry name" value="MDR_fam"/>
</dbReference>
<gene>
    <name evidence="3" type="ORF">FDK13_32050</name>
</gene>
<sequence>MKTRQIVLASRPIGVPTKDNFRFESIELPQIKEGEVMLQGLYYSVDPYMRGRMNDAKSYAPPFQLNEPLTGGVIARVTETKSDSFTTGDYVLGSLPWRENCVANQKDIHQIDATIAPASYYLGVLGMTGLTAYIGLMHIGKPKSGETVVVSGAAGAVGIVVGQIAKIQGCRVIGIAGSDKKTKMLTEEFGFDQAINYKTTPDIEKAIIEACPDGVDIYFDNVGGTISDAVISQMNLHSRIPLCGQIALYNDTANSSGPRVQPILLTKSILMQGFIVSNYQNLFPDAIQHLSQWVKEGKLKFKETIMHGFEQLPDALLGLFSGENIGKMVVSAVEGDQVIKKVSFEKDAEVHYDTVSTAISKLRKQGFTIDFNLKDNSLTHPEGVLKAGDFTIVDVYRYEGNSDPADEAVVYAIESKDGIKGILVTGYGISSDPASEDILKNLSIRE</sequence>
<accession>A0A4U6CU28</accession>
<evidence type="ECO:0000313" key="3">
    <source>
        <dbReference type="EMBL" id="TKT86518.1"/>
    </source>
</evidence>
<dbReference type="AlphaFoldDB" id="A0A4U6CU28"/>
<dbReference type="GO" id="GO:0016628">
    <property type="term" value="F:oxidoreductase activity, acting on the CH-CH group of donors, NAD or NADP as acceptor"/>
    <property type="evidence" value="ECO:0007669"/>
    <property type="project" value="InterPro"/>
</dbReference>
<name>A0A4U6CU28_9BACT</name>
<dbReference type="Gene3D" id="3.40.50.720">
    <property type="entry name" value="NAD(P)-binding Rossmann-like Domain"/>
    <property type="match status" value="1"/>
</dbReference>
<reference evidence="3 4" key="1">
    <citation type="submission" date="2019-05" db="EMBL/GenBank/DDBJ databases">
        <title>Dyadobacter AR-3-8 sp. nov., isolated from arctic soil.</title>
        <authorList>
            <person name="Chaudhary D.K."/>
        </authorList>
    </citation>
    <scope>NUCLEOTIDE SEQUENCE [LARGE SCALE GENOMIC DNA]</scope>
    <source>
        <strain evidence="3 4">AR-3-8</strain>
    </source>
</reference>
<organism evidence="3 4">
    <name type="scientific">Dyadobacter frigoris</name>
    <dbReference type="NCBI Taxonomy" id="2576211"/>
    <lineage>
        <taxon>Bacteria</taxon>
        <taxon>Pseudomonadati</taxon>
        <taxon>Bacteroidota</taxon>
        <taxon>Cytophagia</taxon>
        <taxon>Cytophagales</taxon>
        <taxon>Spirosomataceae</taxon>
        <taxon>Dyadobacter</taxon>
    </lineage>
</organism>
<comment type="caution">
    <text evidence="3">The sequence shown here is derived from an EMBL/GenBank/DDBJ whole genome shotgun (WGS) entry which is preliminary data.</text>
</comment>
<dbReference type="Pfam" id="PF16884">
    <property type="entry name" value="ADH_N_2"/>
    <property type="match status" value="1"/>
</dbReference>
<evidence type="ECO:0000313" key="4">
    <source>
        <dbReference type="Proteomes" id="UP000304900"/>
    </source>
</evidence>
<evidence type="ECO:0000259" key="2">
    <source>
        <dbReference type="SMART" id="SM00829"/>
    </source>
</evidence>
<dbReference type="EMBL" id="SZVO01000024">
    <property type="protein sequence ID" value="TKT86518.1"/>
    <property type="molecule type" value="Genomic_DNA"/>
</dbReference>
<dbReference type="SUPFAM" id="SSF50129">
    <property type="entry name" value="GroES-like"/>
    <property type="match status" value="1"/>
</dbReference>
<dbReference type="Pfam" id="PF00107">
    <property type="entry name" value="ADH_zinc_N"/>
    <property type="match status" value="1"/>
</dbReference>
<protein>
    <submittedName>
        <fullName evidence="3">NADP-dependent oxidoreductase</fullName>
    </submittedName>
</protein>
<dbReference type="InterPro" id="IPR041694">
    <property type="entry name" value="ADH_N_2"/>
</dbReference>
<keyword evidence="1" id="KW-0560">Oxidoreductase</keyword>
<dbReference type="InterPro" id="IPR011032">
    <property type="entry name" value="GroES-like_sf"/>
</dbReference>
<dbReference type="SUPFAM" id="SSF51735">
    <property type="entry name" value="NAD(P)-binding Rossmann-fold domains"/>
    <property type="match status" value="1"/>
</dbReference>
<feature type="domain" description="Enoyl reductase (ER)" evidence="2">
    <location>
        <begin position="16"/>
        <end position="330"/>
    </location>
</feature>